<dbReference type="Gene3D" id="1.10.630.10">
    <property type="entry name" value="Cytochrome P450"/>
    <property type="match status" value="1"/>
</dbReference>
<dbReference type="InterPro" id="IPR050364">
    <property type="entry name" value="Cytochrome_P450_fung"/>
</dbReference>
<protein>
    <submittedName>
        <fullName evidence="16">Cytochrome P450</fullName>
    </submittedName>
</protein>
<dbReference type="GO" id="GO:0020037">
    <property type="term" value="F:heme binding"/>
    <property type="evidence" value="ECO:0007669"/>
    <property type="project" value="InterPro"/>
</dbReference>
<feature type="binding site" description="axial binding residue" evidence="13">
    <location>
        <position position="433"/>
    </location>
    <ligand>
        <name>heme</name>
        <dbReference type="ChEBI" id="CHEBI:30413"/>
    </ligand>
    <ligandPart>
        <name>Fe</name>
        <dbReference type="ChEBI" id="CHEBI:18248"/>
    </ligandPart>
</feature>
<name>M5G2N8_DACPD</name>
<organism evidence="16 17">
    <name type="scientific">Dacryopinax primogenitus (strain DJM 731)</name>
    <name type="common">Brown rot fungus</name>
    <dbReference type="NCBI Taxonomy" id="1858805"/>
    <lineage>
        <taxon>Eukaryota</taxon>
        <taxon>Fungi</taxon>
        <taxon>Dikarya</taxon>
        <taxon>Basidiomycota</taxon>
        <taxon>Agaricomycotina</taxon>
        <taxon>Dacrymycetes</taxon>
        <taxon>Dacrymycetales</taxon>
        <taxon>Dacrymycetaceae</taxon>
        <taxon>Dacryopinax</taxon>
    </lineage>
</organism>
<evidence type="ECO:0000256" key="8">
    <source>
        <dbReference type="ARBA" id="ARBA00022989"/>
    </source>
</evidence>
<dbReference type="GO" id="GO:0005506">
    <property type="term" value="F:iron ion binding"/>
    <property type="evidence" value="ECO:0007669"/>
    <property type="project" value="InterPro"/>
</dbReference>
<sequence length="535" mass="60914">MGRVLVFLFDFLALGVATWLAYKLAMYGRREKYLPPGPPTTFLLGNLRDIPPKKAFHTLVGWAREYGEIHSLKLGHKTTIVLNSPAAVEAIMEKGSRVTQNRPKMWLFDHYMYDHDQVIFSSVPSKVYKLRRVLVTFLSQTTTQTYIPIQESESCQLLYDIMLHPDSFFNNIKRFTISLMFSLSYGIRAPRFESPLAALFYEDTDKLNELVADVSALLDFVPILRVMPNWLVSWRKQTDLIKSQEREMTSELMDNLLSRRRETGGGTNSFMEQILDNPKEFGLSENMMHTLPLIMLQAGAGTTASAMLSVILLLVGQDEVLAKAHAELDIAVGRDRLPTISDMEHLPYIQAIIKESERLRPINPLGFPHAATEDQTYDGYLVPAGATVLYNTWALSHDPALFPDPEKFMPERWLDPTVRHANIWPFGFGRRVCPGMHLAKNSVALVITRLLWAFDIKKKVDQATGRDIDVDTLDYAEGVVLCPNKFPATFILRSKENGETIRHETREAIPQLERYNLGMAQSDKDFVQQSRIALY</sequence>
<keyword evidence="10 13" id="KW-0408">Iron</keyword>
<dbReference type="GO" id="GO:0016705">
    <property type="term" value="F:oxidoreductase activity, acting on paired donors, with incorporation or reduction of molecular oxygen"/>
    <property type="evidence" value="ECO:0007669"/>
    <property type="project" value="InterPro"/>
</dbReference>
<keyword evidence="8 15" id="KW-1133">Transmembrane helix</keyword>
<evidence type="ECO:0000256" key="15">
    <source>
        <dbReference type="SAM" id="Phobius"/>
    </source>
</evidence>
<dbReference type="HOGENOM" id="CLU_001570_2_1_1"/>
<evidence type="ECO:0000256" key="12">
    <source>
        <dbReference type="ARBA" id="ARBA00023136"/>
    </source>
</evidence>
<evidence type="ECO:0000256" key="10">
    <source>
        <dbReference type="ARBA" id="ARBA00023004"/>
    </source>
</evidence>
<dbReference type="Pfam" id="PF00067">
    <property type="entry name" value="p450"/>
    <property type="match status" value="1"/>
</dbReference>
<dbReference type="PANTHER" id="PTHR46300">
    <property type="entry name" value="P450, PUTATIVE (EUROFUNG)-RELATED-RELATED"/>
    <property type="match status" value="1"/>
</dbReference>
<keyword evidence="17" id="KW-1185">Reference proteome</keyword>
<keyword evidence="7 13" id="KW-0479">Metal-binding</keyword>
<evidence type="ECO:0000256" key="6">
    <source>
        <dbReference type="ARBA" id="ARBA00022692"/>
    </source>
</evidence>
<dbReference type="EMBL" id="JH795862">
    <property type="protein sequence ID" value="EJU02480.1"/>
    <property type="molecule type" value="Genomic_DNA"/>
</dbReference>
<dbReference type="InterPro" id="IPR001128">
    <property type="entry name" value="Cyt_P450"/>
</dbReference>
<dbReference type="STRING" id="1858805.M5G2N8"/>
<dbReference type="GO" id="GO:0004497">
    <property type="term" value="F:monooxygenase activity"/>
    <property type="evidence" value="ECO:0007669"/>
    <property type="project" value="UniProtKB-KW"/>
</dbReference>
<dbReference type="Proteomes" id="UP000030653">
    <property type="component" value="Unassembled WGS sequence"/>
</dbReference>
<dbReference type="GeneID" id="63690103"/>
<dbReference type="CDD" id="cd11065">
    <property type="entry name" value="CYP64-like"/>
    <property type="match status" value="1"/>
</dbReference>
<dbReference type="PRINTS" id="PR00385">
    <property type="entry name" value="P450"/>
</dbReference>
<keyword evidence="5 13" id="KW-0349">Heme</keyword>
<comment type="similarity">
    <text evidence="4 14">Belongs to the cytochrome P450 family.</text>
</comment>
<keyword evidence="6 15" id="KW-0812">Transmembrane</keyword>
<comment type="subcellular location">
    <subcellularLocation>
        <location evidence="2">Membrane</location>
    </subcellularLocation>
</comment>
<dbReference type="GO" id="GO:0016020">
    <property type="term" value="C:membrane"/>
    <property type="evidence" value="ECO:0007669"/>
    <property type="project" value="UniProtKB-SubCell"/>
</dbReference>
<evidence type="ECO:0000256" key="13">
    <source>
        <dbReference type="PIRSR" id="PIRSR602401-1"/>
    </source>
</evidence>
<dbReference type="PRINTS" id="PR00463">
    <property type="entry name" value="EP450I"/>
</dbReference>
<dbReference type="OrthoDB" id="1103324at2759"/>
<gene>
    <name evidence="16" type="ORF">DACRYDRAFT_51473</name>
</gene>
<keyword evidence="11 14" id="KW-0503">Monooxygenase</keyword>
<reference evidence="16 17" key="1">
    <citation type="journal article" date="2012" name="Science">
        <title>The Paleozoic origin of enzymatic lignin decomposition reconstructed from 31 fungal genomes.</title>
        <authorList>
            <person name="Floudas D."/>
            <person name="Binder M."/>
            <person name="Riley R."/>
            <person name="Barry K."/>
            <person name="Blanchette R.A."/>
            <person name="Henrissat B."/>
            <person name="Martinez A.T."/>
            <person name="Otillar R."/>
            <person name="Spatafora J.W."/>
            <person name="Yadav J.S."/>
            <person name="Aerts A."/>
            <person name="Benoit I."/>
            <person name="Boyd A."/>
            <person name="Carlson A."/>
            <person name="Copeland A."/>
            <person name="Coutinho P.M."/>
            <person name="de Vries R.P."/>
            <person name="Ferreira P."/>
            <person name="Findley K."/>
            <person name="Foster B."/>
            <person name="Gaskell J."/>
            <person name="Glotzer D."/>
            <person name="Gorecki P."/>
            <person name="Heitman J."/>
            <person name="Hesse C."/>
            <person name="Hori C."/>
            <person name="Igarashi K."/>
            <person name="Jurgens J.A."/>
            <person name="Kallen N."/>
            <person name="Kersten P."/>
            <person name="Kohler A."/>
            <person name="Kuees U."/>
            <person name="Kumar T.K.A."/>
            <person name="Kuo A."/>
            <person name="LaButti K."/>
            <person name="Larrondo L.F."/>
            <person name="Lindquist E."/>
            <person name="Ling A."/>
            <person name="Lombard V."/>
            <person name="Lucas S."/>
            <person name="Lundell T."/>
            <person name="Martin R."/>
            <person name="McLaughlin D.J."/>
            <person name="Morgenstern I."/>
            <person name="Morin E."/>
            <person name="Murat C."/>
            <person name="Nagy L.G."/>
            <person name="Nolan M."/>
            <person name="Ohm R.A."/>
            <person name="Patyshakuliyeva A."/>
            <person name="Rokas A."/>
            <person name="Ruiz-Duenas F.J."/>
            <person name="Sabat G."/>
            <person name="Salamov A."/>
            <person name="Samejima M."/>
            <person name="Schmutz J."/>
            <person name="Slot J.C."/>
            <person name="St John F."/>
            <person name="Stenlid J."/>
            <person name="Sun H."/>
            <person name="Sun S."/>
            <person name="Syed K."/>
            <person name="Tsang A."/>
            <person name="Wiebenga A."/>
            <person name="Young D."/>
            <person name="Pisabarro A."/>
            <person name="Eastwood D.C."/>
            <person name="Martin F."/>
            <person name="Cullen D."/>
            <person name="Grigoriev I.V."/>
            <person name="Hibbett D.S."/>
        </authorList>
    </citation>
    <scope>NUCLEOTIDE SEQUENCE [LARGE SCALE GENOMIC DNA]</scope>
    <source>
        <strain evidence="16 17">DJM-731 SS1</strain>
    </source>
</reference>
<evidence type="ECO:0000256" key="11">
    <source>
        <dbReference type="ARBA" id="ARBA00023033"/>
    </source>
</evidence>
<dbReference type="InterPro" id="IPR036396">
    <property type="entry name" value="Cyt_P450_sf"/>
</dbReference>
<comment type="pathway">
    <text evidence="3">Secondary metabolite biosynthesis.</text>
</comment>
<dbReference type="SUPFAM" id="SSF48264">
    <property type="entry name" value="Cytochrome P450"/>
    <property type="match status" value="1"/>
</dbReference>
<evidence type="ECO:0000313" key="16">
    <source>
        <dbReference type="EMBL" id="EJU02480.1"/>
    </source>
</evidence>
<evidence type="ECO:0000256" key="1">
    <source>
        <dbReference type="ARBA" id="ARBA00001971"/>
    </source>
</evidence>
<evidence type="ECO:0000313" key="17">
    <source>
        <dbReference type="Proteomes" id="UP000030653"/>
    </source>
</evidence>
<proteinExistence type="inferred from homology"/>
<evidence type="ECO:0000256" key="14">
    <source>
        <dbReference type="RuleBase" id="RU000461"/>
    </source>
</evidence>
<dbReference type="InterPro" id="IPR017972">
    <property type="entry name" value="Cyt_P450_CS"/>
</dbReference>
<dbReference type="AlphaFoldDB" id="M5G2N8"/>
<evidence type="ECO:0000256" key="3">
    <source>
        <dbReference type="ARBA" id="ARBA00005179"/>
    </source>
</evidence>
<evidence type="ECO:0000256" key="7">
    <source>
        <dbReference type="ARBA" id="ARBA00022723"/>
    </source>
</evidence>
<dbReference type="RefSeq" id="XP_040629374.1">
    <property type="nucleotide sequence ID" value="XM_040775041.1"/>
</dbReference>
<keyword evidence="9 14" id="KW-0560">Oxidoreductase</keyword>
<keyword evidence="12 15" id="KW-0472">Membrane</keyword>
<dbReference type="InterPro" id="IPR002401">
    <property type="entry name" value="Cyt_P450_E_grp-I"/>
</dbReference>
<evidence type="ECO:0000256" key="9">
    <source>
        <dbReference type="ARBA" id="ARBA00023002"/>
    </source>
</evidence>
<dbReference type="OMA" id="RPPNHIG"/>
<feature type="transmembrane region" description="Helical" evidence="15">
    <location>
        <begin position="6"/>
        <end position="25"/>
    </location>
</feature>
<dbReference type="PROSITE" id="PS00086">
    <property type="entry name" value="CYTOCHROME_P450"/>
    <property type="match status" value="1"/>
</dbReference>
<comment type="cofactor">
    <cofactor evidence="1 13">
        <name>heme</name>
        <dbReference type="ChEBI" id="CHEBI:30413"/>
    </cofactor>
</comment>
<dbReference type="PANTHER" id="PTHR46300:SF2">
    <property type="entry name" value="CYTOCHROME P450 MONOOXYGENASE ALNH-RELATED"/>
    <property type="match status" value="1"/>
</dbReference>
<evidence type="ECO:0000256" key="5">
    <source>
        <dbReference type="ARBA" id="ARBA00022617"/>
    </source>
</evidence>
<accession>M5G2N8</accession>
<evidence type="ECO:0000256" key="2">
    <source>
        <dbReference type="ARBA" id="ARBA00004370"/>
    </source>
</evidence>
<evidence type="ECO:0000256" key="4">
    <source>
        <dbReference type="ARBA" id="ARBA00010617"/>
    </source>
</evidence>